<gene>
    <name evidence="2" type="ORF">EKI59_09705</name>
</gene>
<dbReference type="SUPFAM" id="SSF47413">
    <property type="entry name" value="lambda repressor-like DNA-binding domains"/>
    <property type="match status" value="1"/>
</dbReference>
<dbReference type="AlphaFoldDB" id="A0A6C1TVW5"/>
<sequence>MSAPDIGYRLRFLREHVHPISKPPYSFAQIRAMLADQGVTVSDSHLRALFAGAVRNPSFSTLEALAKIFKVNLGVFSSDAEQWNEVENWIVSTSSQVNQRRLATARGLRMRQKLIAQRDTITLPAPTEGKQL</sequence>
<proteinExistence type="predicted"/>
<dbReference type="Proteomes" id="UP000336646">
    <property type="component" value="Unassembled WGS sequence"/>
</dbReference>
<name>A0A6C1TVW5_9CORY</name>
<comment type="caution">
    <text evidence="2">The sequence shown here is derived from an EMBL/GenBank/DDBJ whole genome shotgun (WGS) entry which is preliminary data.</text>
</comment>
<dbReference type="PROSITE" id="PS50943">
    <property type="entry name" value="HTH_CROC1"/>
    <property type="match status" value="1"/>
</dbReference>
<dbReference type="EMBL" id="RXIR01000024">
    <property type="protein sequence ID" value="TVS26964.1"/>
    <property type="molecule type" value="Genomic_DNA"/>
</dbReference>
<dbReference type="OrthoDB" id="2679623at2"/>
<accession>A0A6C1TVW5</accession>
<evidence type="ECO:0000313" key="3">
    <source>
        <dbReference type="Proteomes" id="UP000336646"/>
    </source>
</evidence>
<dbReference type="InterPro" id="IPR001387">
    <property type="entry name" value="Cro/C1-type_HTH"/>
</dbReference>
<evidence type="ECO:0000313" key="2">
    <source>
        <dbReference type="EMBL" id="TVS26964.1"/>
    </source>
</evidence>
<dbReference type="RefSeq" id="WP_144773570.1">
    <property type="nucleotide sequence ID" value="NZ_RXIR01000024.1"/>
</dbReference>
<dbReference type="GO" id="GO:0003677">
    <property type="term" value="F:DNA binding"/>
    <property type="evidence" value="ECO:0007669"/>
    <property type="project" value="InterPro"/>
</dbReference>
<protein>
    <recommendedName>
        <fullName evidence="1">HTH cro/C1-type domain-containing protein</fullName>
    </recommendedName>
</protein>
<reference evidence="2 3" key="1">
    <citation type="submission" date="2018-12" db="EMBL/GenBank/DDBJ databases">
        <title>Corynebacterium sanguinis sp. nov., a clinically-associated and environmental corynebacterium.</title>
        <authorList>
            <person name="Gonzales-Siles L."/>
            <person name="Jaen-Luchoro D."/>
            <person name="Cardew S."/>
            <person name="Inganas E."/>
            <person name="Ohlen M."/>
            <person name="Jensie-Markopolous S."/>
            <person name="Pinyeiro-Iglesias B."/>
            <person name="Molin K."/>
            <person name="Skovbjerg S."/>
            <person name="Svensson-Stadler L."/>
            <person name="Funke G."/>
            <person name="Moore E.R.B."/>
        </authorList>
    </citation>
    <scope>NUCLEOTIDE SEQUENCE [LARGE SCALE GENOMIC DNA]</scope>
    <source>
        <strain evidence="2 3">58734</strain>
    </source>
</reference>
<evidence type="ECO:0000259" key="1">
    <source>
        <dbReference type="PROSITE" id="PS50943"/>
    </source>
</evidence>
<dbReference type="InterPro" id="IPR010982">
    <property type="entry name" value="Lambda_DNA-bd_dom_sf"/>
</dbReference>
<feature type="domain" description="HTH cro/C1-type" evidence="1">
    <location>
        <begin position="55"/>
        <end position="76"/>
    </location>
</feature>
<dbReference type="Gene3D" id="1.10.260.40">
    <property type="entry name" value="lambda repressor-like DNA-binding domains"/>
    <property type="match status" value="1"/>
</dbReference>
<organism evidence="2 3">
    <name type="scientific">Corynebacterium sanguinis</name>
    <dbReference type="NCBI Taxonomy" id="2594913"/>
    <lineage>
        <taxon>Bacteria</taxon>
        <taxon>Bacillati</taxon>
        <taxon>Actinomycetota</taxon>
        <taxon>Actinomycetes</taxon>
        <taxon>Mycobacteriales</taxon>
        <taxon>Corynebacteriaceae</taxon>
        <taxon>Corynebacterium</taxon>
    </lineage>
</organism>